<name>A0A845BHI9_9NEIS</name>
<protein>
    <submittedName>
        <fullName evidence="2">DUF456 family protein</fullName>
    </submittedName>
</protein>
<keyword evidence="1" id="KW-0812">Transmembrane</keyword>
<keyword evidence="3" id="KW-1185">Reference proteome</keyword>
<feature type="transmembrane region" description="Helical" evidence="1">
    <location>
        <begin position="57"/>
        <end position="77"/>
    </location>
</feature>
<dbReference type="Proteomes" id="UP000467214">
    <property type="component" value="Unassembled WGS sequence"/>
</dbReference>
<dbReference type="PANTHER" id="PTHR39165">
    <property type="entry name" value="IG HYPOTHETICAL 17883"/>
    <property type="match status" value="1"/>
</dbReference>
<dbReference type="AlphaFoldDB" id="A0A845BHI9"/>
<evidence type="ECO:0000313" key="3">
    <source>
        <dbReference type="Proteomes" id="UP000467214"/>
    </source>
</evidence>
<dbReference type="InterPro" id="IPR007403">
    <property type="entry name" value="DUF456"/>
</dbReference>
<dbReference type="EMBL" id="WSSB01000001">
    <property type="protein sequence ID" value="MXR35775.1"/>
    <property type="molecule type" value="Genomic_DNA"/>
</dbReference>
<feature type="transmembrane region" description="Helical" evidence="1">
    <location>
        <begin position="97"/>
        <end position="122"/>
    </location>
</feature>
<sequence>MPNLDSSLLGHLAAGLLILIGLAGVILPALPGLPLMFAGMLLAAWLGDFQHIGALSLGLLGMLTLLGMFADFIAGVLGAKAGGASRQALWGAFWGSVFGLFLGIVGLIIGPLLGAAIGEYLARRDMLQAGKASVATFIGLLLGTVAKVGCALAMLLVFASALLLG</sequence>
<feature type="transmembrane region" description="Helical" evidence="1">
    <location>
        <begin position="134"/>
        <end position="164"/>
    </location>
</feature>
<accession>A0A845BHI9</accession>
<proteinExistence type="predicted"/>
<evidence type="ECO:0000313" key="2">
    <source>
        <dbReference type="EMBL" id="MXR35775.1"/>
    </source>
</evidence>
<keyword evidence="1" id="KW-0472">Membrane</keyword>
<dbReference type="Pfam" id="PF04306">
    <property type="entry name" value="DUF456"/>
    <property type="match status" value="1"/>
</dbReference>
<comment type="caution">
    <text evidence="2">The sequence shown here is derived from an EMBL/GenBank/DDBJ whole genome shotgun (WGS) entry which is preliminary data.</text>
</comment>
<keyword evidence="1" id="KW-1133">Transmembrane helix</keyword>
<evidence type="ECO:0000256" key="1">
    <source>
        <dbReference type="SAM" id="Phobius"/>
    </source>
</evidence>
<organism evidence="2 3">
    <name type="scientific">Craterilacuibacter sinensis</name>
    <dbReference type="NCBI Taxonomy" id="2686017"/>
    <lineage>
        <taxon>Bacteria</taxon>
        <taxon>Pseudomonadati</taxon>
        <taxon>Pseudomonadota</taxon>
        <taxon>Betaproteobacteria</taxon>
        <taxon>Neisseriales</taxon>
        <taxon>Neisseriaceae</taxon>
        <taxon>Craterilacuibacter</taxon>
    </lineage>
</organism>
<gene>
    <name evidence="2" type="ORF">GQF02_02130</name>
</gene>
<feature type="transmembrane region" description="Helical" evidence="1">
    <location>
        <begin position="12"/>
        <end position="45"/>
    </location>
</feature>
<dbReference type="PANTHER" id="PTHR39165:SF1">
    <property type="entry name" value="DUF456 DOMAIN-CONTAINING PROTEIN"/>
    <property type="match status" value="1"/>
</dbReference>
<reference evidence="2 3" key="1">
    <citation type="submission" date="2019-12" db="EMBL/GenBank/DDBJ databases">
        <title>Neisseriaceae gen. nov. sp. Genome sequencing and assembly.</title>
        <authorList>
            <person name="Liu Z."/>
            <person name="Li A."/>
        </authorList>
    </citation>
    <scope>NUCLEOTIDE SEQUENCE [LARGE SCALE GENOMIC DNA]</scope>
    <source>
        <strain evidence="2 3">B2N2-7</strain>
    </source>
</reference>